<feature type="transmembrane region" description="Helical" evidence="1">
    <location>
        <begin position="339"/>
        <end position="361"/>
    </location>
</feature>
<keyword evidence="1" id="KW-0472">Membrane</keyword>
<dbReference type="EMBL" id="JAPCWZ010000003">
    <property type="protein sequence ID" value="KAK8875272.1"/>
    <property type="molecule type" value="Genomic_DNA"/>
</dbReference>
<keyword evidence="4" id="KW-1185">Reference proteome</keyword>
<feature type="transmembrane region" description="Helical" evidence="1">
    <location>
        <begin position="229"/>
        <end position="256"/>
    </location>
</feature>
<reference evidence="3 4" key="1">
    <citation type="journal article" date="2024" name="IMA Fungus">
        <title>Apiospora arundinis, a panoply of carbohydrate-active enzymes and secondary metabolites.</title>
        <authorList>
            <person name="Sorensen T."/>
            <person name="Petersen C."/>
            <person name="Muurmann A.T."/>
            <person name="Christiansen J.V."/>
            <person name="Brundto M.L."/>
            <person name="Overgaard C.K."/>
            <person name="Boysen A.T."/>
            <person name="Wollenberg R.D."/>
            <person name="Larsen T.O."/>
            <person name="Sorensen J.L."/>
            <person name="Nielsen K.L."/>
            <person name="Sondergaard T.E."/>
        </authorList>
    </citation>
    <scope>NUCLEOTIDE SEQUENCE [LARGE SCALE GENOMIC DNA]</scope>
    <source>
        <strain evidence="3 4">AAU 773</strain>
    </source>
</reference>
<sequence length="379" mass="41587">MNKMFQRQAASSSAEPLLLLLAALCVAPVAQAAWTTTQFDNFFPGWNRSLHNLLDGERDTFTNANTTLEACRDQLTHDFRLGAAQYWMVECLLQEFPEFRKAEAASASVILGLLPSILSQLGPTTAQLGLLGSRRPLLTLLLALGAPSFSRPTSQGYETSLRDELPFATLELDIQQRQRRRQREHQKGPKPRLGRVILTDLAEYTLALAAVSNVAIVTYKLCIWAIESFALGFVWLPAIWVLLALPVYAVSLLVIYGHFQISPLPSEDKGVSSSDGWHWYDELIPCRDQDAVLLTSRSAHEKNIVVALAWFLHFGIVVHGVVGTLALAGLIFISVVDAVVIVLYFIASAVVCKLIIASVALPPDAKLQISAIGRTVTVS</sequence>
<feature type="transmembrane region" description="Helical" evidence="1">
    <location>
        <begin position="304"/>
        <end position="333"/>
    </location>
</feature>
<evidence type="ECO:0000256" key="1">
    <source>
        <dbReference type="SAM" id="Phobius"/>
    </source>
</evidence>
<evidence type="ECO:0000313" key="3">
    <source>
        <dbReference type="EMBL" id="KAK8875272.1"/>
    </source>
</evidence>
<feature type="chain" id="PRO_5045830739" evidence="2">
    <location>
        <begin position="33"/>
        <end position="379"/>
    </location>
</feature>
<evidence type="ECO:0000256" key="2">
    <source>
        <dbReference type="SAM" id="SignalP"/>
    </source>
</evidence>
<keyword evidence="2" id="KW-0732">Signal</keyword>
<proteinExistence type="predicted"/>
<protein>
    <submittedName>
        <fullName evidence="3">Uncharacterized protein</fullName>
    </submittedName>
</protein>
<organism evidence="3 4">
    <name type="scientific">Apiospora arundinis</name>
    <dbReference type="NCBI Taxonomy" id="335852"/>
    <lineage>
        <taxon>Eukaryota</taxon>
        <taxon>Fungi</taxon>
        <taxon>Dikarya</taxon>
        <taxon>Ascomycota</taxon>
        <taxon>Pezizomycotina</taxon>
        <taxon>Sordariomycetes</taxon>
        <taxon>Xylariomycetidae</taxon>
        <taxon>Amphisphaeriales</taxon>
        <taxon>Apiosporaceae</taxon>
        <taxon>Apiospora</taxon>
    </lineage>
</organism>
<comment type="caution">
    <text evidence="3">The sequence shown here is derived from an EMBL/GenBank/DDBJ whole genome shotgun (WGS) entry which is preliminary data.</text>
</comment>
<evidence type="ECO:0000313" key="4">
    <source>
        <dbReference type="Proteomes" id="UP001390339"/>
    </source>
</evidence>
<gene>
    <name evidence="3" type="ORF">PGQ11_005786</name>
</gene>
<keyword evidence="1" id="KW-0812">Transmembrane</keyword>
<dbReference type="Proteomes" id="UP001390339">
    <property type="component" value="Unassembled WGS sequence"/>
</dbReference>
<name>A0ABR2JDK6_9PEZI</name>
<accession>A0ABR2JDK6</accession>
<feature type="signal peptide" evidence="2">
    <location>
        <begin position="1"/>
        <end position="32"/>
    </location>
</feature>
<keyword evidence="1" id="KW-1133">Transmembrane helix</keyword>